<comment type="caution">
    <text evidence="1">The sequence shown here is derived from an EMBL/GenBank/DDBJ whole genome shotgun (WGS) entry which is preliminary data.</text>
</comment>
<dbReference type="Proteomes" id="UP000078358">
    <property type="component" value="Unassembled WGS sequence"/>
</dbReference>
<evidence type="ECO:0000313" key="2">
    <source>
        <dbReference type="Proteomes" id="UP000078358"/>
    </source>
</evidence>
<evidence type="ECO:0008006" key="3">
    <source>
        <dbReference type="Google" id="ProtNLM"/>
    </source>
</evidence>
<evidence type="ECO:0000313" key="1">
    <source>
        <dbReference type="EMBL" id="OAQ15827.1"/>
    </source>
</evidence>
<name>A0A179D246_BIBTR</name>
<dbReference type="EMBL" id="JACI01000001">
    <property type="protein sequence ID" value="OAQ15827.1"/>
    <property type="molecule type" value="Genomic_DNA"/>
</dbReference>
<reference evidence="1 2" key="1">
    <citation type="submission" date="2014-01" db="EMBL/GenBank/DDBJ databases">
        <authorList>
            <person name="Zuccon D."/>
        </authorList>
    </citation>
    <scope>NUCLEOTIDE SEQUENCE [LARGE SCALE GENOMIC DNA]</scope>
    <source>
        <strain evidence="1 2">Y31</strain>
    </source>
</reference>
<accession>A0A179D246</accession>
<protein>
    <recommendedName>
        <fullName evidence="3">DUF3841 domain-containing protein</fullName>
    </recommendedName>
</protein>
<dbReference type="AlphaFoldDB" id="A0A179D246"/>
<gene>
    <name evidence="1" type="ORF">F480_03880</name>
</gene>
<dbReference type="PATRIC" id="fig|1261658.3.peg.784"/>
<dbReference type="RefSeq" id="WP_064318268.1">
    <property type="nucleotide sequence ID" value="NZ_JACI01000001.1"/>
</dbReference>
<proteinExistence type="predicted"/>
<sequence>MAKYKKIRGINRRLKAIKDWREKNLFFDKESLLSEDCLYLKFRVDPWSRLSLTNSDYPEPNHQFREMIIEAFSDIYDLWKEELDKLNLEYYLKIWIIFPHFRESQLVCAINDKIDWYNNVFAEGEDIVFPKYEFSEQSNKILNQYNWKHVVNINLLDEENYVGDEQDYVSLQDYEEVKKRFERFLKTEHKTVNIDGKIYHIEKICDIWVGDKNG</sequence>
<organism evidence="1 2">
    <name type="scientific">Bibersteinia trehalosi Y31</name>
    <dbReference type="NCBI Taxonomy" id="1261658"/>
    <lineage>
        <taxon>Bacteria</taxon>
        <taxon>Pseudomonadati</taxon>
        <taxon>Pseudomonadota</taxon>
        <taxon>Gammaproteobacteria</taxon>
        <taxon>Pasteurellales</taxon>
        <taxon>Pasteurellaceae</taxon>
        <taxon>Bibersteinia</taxon>
    </lineage>
</organism>